<organism evidence="4 5">
    <name type="scientific">Penicillium flavigenum</name>
    <dbReference type="NCBI Taxonomy" id="254877"/>
    <lineage>
        <taxon>Eukaryota</taxon>
        <taxon>Fungi</taxon>
        <taxon>Dikarya</taxon>
        <taxon>Ascomycota</taxon>
        <taxon>Pezizomycotina</taxon>
        <taxon>Eurotiomycetes</taxon>
        <taxon>Eurotiomycetidae</taxon>
        <taxon>Eurotiales</taxon>
        <taxon>Aspergillaceae</taxon>
        <taxon>Penicillium</taxon>
    </lineage>
</organism>
<dbReference type="InterPro" id="IPR036770">
    <property type="entry name" value="Ankyrin_rpt-contain_sf"/>
</dbReference>
<dbReference type="PROSITE" id="PS50297">
    <property type="entry name" value="ANK_REP_REGION"/>
    <property type="match status" value="5"/>
</dbReference>
<comment type="caution">
    <text evidence="4">The sequence shown here is derived from an EMBL/GenBank/DDBJ whole genome shotgun (WGS) entry which is preliminary data.</text>
</comment>
<dbReference type="InterPro" id="IPR002110">
    <property type="entry name" value="Ankyrin_rpt"/>
</dbReference>
<protein>
    <submittedName>
        <fullName evidence="4">Uncharacterized protein</fullName>
    </submittedName>
</protein>
<keyword evidence="2 3" id="KW-0040">ANK repeat</keyword>
<dbReference type="Gene3D" id="1.25.40.20">
    <property type="entry name" value="Ankyrin repeat-containing domain"/>
    <property type="match status" value="3"/>
</dbReference>
<feature type="repeat" description="ANK" evidence="3">
    <location>
        <begin position="452"/>
        <end position="484"/>
    </location>
</feature>
<dbReference type="Pfam" id="PF12796">
    <property type="entry name" value="Ank_2"/>
    <property type="match status" value="3"/>
</dbReference>
<dbReference type="STRING" id="254877.A0A1V6T3W9"/>
<keyword evidence="5" id="KW-1185">Reference proteome</keyword>
<accession>A0A1V6T3W9</accession>
<sequence>MAEVIGTVAAVLQLTQAAATTALQVYEFFSVIHNAPQEISTLSRDVRAFYTLFHNLETSLGSASVKAAIDRDVEIETAVKTLIDPISNCRAALSRMKDKLSPHLRADISSLQVSKQDSEAGRPISVERLRMRSGNVSWFFKRKEVFASALELERTKATFGDAMGSITLLLALKQSTIKSESRVIAQNHDFNDDAGSALSSYATSIVDVQQDESSAKKPLGRSIARTEKPKTDIQTRIKLARELKIGIDGNSKFVVKAVLQHVDVDVRGRKGRTALSHAAEAGNVEITKLLLEEGASVSARQYSVSGWAGGHNPHHCSGITPLHWAARKGNKQVVELLLQYGANPNARGTAGRAPIQEASCGNHIEIVKLLLSKKADVNAQSYYDGWTSLHEAVFAKRIQLVQLLIASGALLNVHLIYPDEKAPLHFAVALQSLRTTKMLLEAEADPNVLMVEDITPLHLAAAAGWIPGIELLVSFGADLDARDTFTHETPLHKSARNRQVRAIKKLCGLGANREAKNCDGQSYADILECATEDPKEWAVHNSRASYFRQQNDSARP</sequence>
<evidence type="ECO:0000256" key="1">
    <source>
        <dbReference type="ARBA" id="ARBA00022737"/>
    </source>
</evidence>
<dbReference type="PROSITE" id="PS50088">
    <property type="entry name" value="ANK_REPEAT"/>
    <property type="match status" value="5"/>
</dbReference>
<feature type="repeat" description="ANK" evidence="3">
    <location>
        <begin position="270"/>
        <end position="302"/>
    </location>
</feature>
<gene>
    <name evidence="4" type="ORF">PENFLA_c016G05308</name>
</gene>
<feature type="repeat" description="ANK" evidence="3">
    <location>
        <begin position="384"/>
        <end position="413"/>
    </location>
</feature>
<proteinExistence type="predicted"/>
<feature type="repeat" description="ANK" evidence="3">
    <location>
        <begin position="350"/>
        <end position="382"/>
    </location>
</feature>
<keyword evidence="1" id="KW-0677">Repeat</keyword>
<dbReference type="PANTHER" id="PTHR24171">
    <property type="entry name" value="ANKYRIN REPEAT DOMAIN-CONTAINING PROTEIN 39-RELATED"/>
    <property type="match status" value="1"/>
</dbReference>
<dbReference type="OrthoDB" id="1577640at2759"/>
<evidence type="ECO:0000256" key="2">
    <source>
        <dbReference type="ARBA" id="ARBA00023043"/>
    </source>
</evidence>
<dbReference type="Proteomes" id="UP000191342">
    <property type="component" value="Unassembled WGS sequence"/>
</dbReference>
<evidence type="ECO:0000256" key="3">
    <source>
        <dbReference type="PROSITE-ProRule" id="PRU00023"/>
    </source>
</evidence>
<dbReference type="SUPFAM" id="SSF48403">
    <property type="entry name" value="Ankyrin repeat"/>
    <property type="match status" value="2"/>
</dbReference>
<dbReference type="PRINTS" id="PR01415">
    <property type="entry name" value="ANKYRIN"/>
</dbReference>
<evidence type="ECO:0000313" key="4">
    <source>
        <dbReference type="EMBL" id="OQE20629.1"/>
    </source>
</evidence>
<dbReference type="Pfam" id="PF00023">
    <property type="entry name" value="Ank"/>
    <property type="match status" value="1"/>
</dbReference>
<dbReference type="AlphaFoldDB" id="A0A1V6T3W9"/>
<dbReference type="SMART" id="SM00248">
    <property type="entry name" value="ANK"/>
    <property type="match status" value="7"/>
</dbReference>
<name>A0A1V6T3W9_9EURO</name>
<evidence type="ECO:0000313" key="5">
    <source>
        <dbReference type="Proteomes" id="UP000191342"/>
    </source>
</evidence>
<dbReference type="EMBL" id="MLQL01000016">
    <property type="protein sequence ID" value="OQE20629.1"/>
    <property type="molecule type" value="Genomic_DNA"/>
</dbReference>
<reference evidence="5" key="1">
    <citation type="journal article" date="2017" name="Nat. Microbiol.">
        <title>Global analysis of biosynthetic gene clusters reveals vast potential of secondary metabolite production in Penicillium species.</title>
        <authorList>
            <person name="Nielsen J.C."/>
            <person name="Grijseels S."/>
            <person name="Prigent S."/>
            <person name="Ji B."/>
            <person name="Dainat J."/>
            <person name="Nielsen K.F."/>
            <person name="Frisvad J.C."/>
            <person name="Workman M."/>
            <person name="Nielsen J."/>
        </authorList>
    </citation>
    <scope>NUCLEOTIDE SEQUENCE [LARGE SCALE GENOMIC DNA]</scope>
    <source>
        <strain evidence="5">IBT 14082</strain>
    </source>
</reference>
<feature type="repeat" description="ANK" evidence="3">
    <location>
        <begin position="317"/>
        <end position="349"/>
    </location>
</feature>